<proteinExistence type="predicted"/>
<sequence length="340" mass="39377">MSQYLCPASARAKKNKLEQGNIRFYSEKETDWLTGLYNREAMAQRITAYIRKGLSGTMIMLDLDHFKQVNDRYGHMAGDRLLQSVAAVLKKMAGSNSLVGRVGGDEFLIFISSDMPQEELMGRCRRIRERFQHVYLSQSTLIHLSLTVSGVTSTGFKRYEDMYDCVCRKVREIKRSEKQEKERGNGPVRRKPELVEPDMSLIADDLGEDDRGPGAYCQDYETFKQVYRLTERRLRREIRGVFLILFTLTDQDKCFLDMERQAREMERLGDGIRKSLRMGDLYTRYSSCQYLVMVSDINEEEAVMIARRISDVYYGGQENDGSVILRCSYPLKPEDKGWSV</sequence>
<evidence type="ECO:0000313" key="2">
    <source>
        <dbReference type="EMBL" id="KMW16349.1"/>
    </source>
</evidence>
<dbReference type="AlphaFoldDB" id="A0A0J9BVU2"/>
<evidence type="ECO:0000313" key="3">
    <source>
        <dbReference type="Proteomes" id="UP000037392"/>
    </source>
</evidence>
<dbReference type="SMART" id="SM00267">
    <property type="entry name" value="GGDEF"/>
    <property type="match status" value="1"/>
</dbReference>
<dbReference type="PATRIC" id="fig|742734.4.peg.4719"/>
<accession>A0A0J9BVU2</accession>
<dbReference type="InterPro" id="IPR000160">
    <property type="entry name" value="GGDEF_dom"/>
</dbReference>
<dbReference type="CDD" id="cd01949">
    <property type="entry name" value="GGDEF"/>
    <property type="match status" value="1"/>
</dbReference>
<dbReference type="Gene3D" id="3.30.70.270">
    <property type="match status" value="1"/>
</dbReference>
<dbReference type="EMBL" id="ADLK01000031">
    <property type="protein sequence ID" value="KMW16349.1"/>
    <property type="molecule type" value="Genomic_DNA"/>
</dbReference>
<reference evidence="2 3" key="1">
    <citation type="submission" date="2011-04" db="EMBL/GenBank/DDBJ databases">
        <title>The Genome Sequence of Clostridium citroniae WAL-19142.</title>
        <authorList>
            <consortium name="The Broad Institute Genome Sequencing Platform"/>
            <person name="Earl A."/>
            <person name="Ward D."/>
            <person name="Feldgarden M."/>
            <person name="Gevers D."/>
            <person name="Warren Y.A."/>
            <person name="Tyrrell K.L."/>
            <person name="Citron D.M."/>
            <person name="Goldstein E.J."/>
            <person name="Daigneault M."/>
            <person name="Allen-Vercoe E."/>
            <person name="Young S.K."/>
            <person name="Zeng Q."/>
            <person name="Gargeya S."/>
            <person name="Fitzgerald M."/>
            <person name="Haas B."/>
            <person name="Abouelleil A."/>
            <person name="Alvarado L."/>
            <person name="Arachchi H.M."/>
            <person name="Berlin A."/>
            <person name="Brown A."/>
            <person name="Chapman S.B."/>
            <person name="Chen Z."/>
            <person name="Dunbar C."/>
            <person name="Freedman E."/>
            <person name="Gearin G."/>
            <person name="Gellesch M."/>
            <person name="Goldberg J."/>
            <person name="Griggs A."/>
            <person name="Gujja S."/>
            <person name="Heilman E.R."/>
            <person name="Heiman D."/>
            <person name="Howarth C."/>
            <person name="Larson L."/>
            <person name="Lui A."/>
            <person name="MacDonald P.J."/>
            <person name="Mehta T."/>
            <person name="Montmayeur A."/>
            <person name="Murphy C."/>
            <person name="Neiman D."/>
            <person name="Pearson M."/>
            <person name="Priest M."/>
            <person name="Roberts A."/>
            <person name="Saif S."/>
            <person name="Shea T."/>
            <person name="Shenoy N."/>
            <person name="Sisk P."/>
            <person name="Stolte C."/>
            <person name="Sykes S."/>
            <person name="White J."/>
            <person name="Yandava C."/>
            <person name="Wortman J."/>
            <person name="Nusbaum C."/>
            <person name="Birren B."/>
        </authorList>
    </citation>
    <scope>NUCLEOTIDE SEQUENCE [LARGE SCALE GENOMIC DNA]</scope>
    <source>
        <strain evidence="2 3">WAL-19142</strain>
    </source>
</reference>
<dbReference type="Pfam" id="PF00990">
    <property type="entry name" value="GGDEF"/>
    <property type="match status" value="1"/>
</dbReference>
<dbReference type="GO" id="GO:0052621">
    <property type="term" value="F:diguanylate cyclase activity"/>
    <property type="evidence" value="ECO:0007669"/>
    <property type="project" value="TreeGrafter"/>
</dbReference>
<gene>
    <name evidence="2" type="ORF">HMPREF9470_04403</name>
</gene>
<dbReference type="SUPFAM" id="SSF55073">
    <property type="entry name" value="Nucleotide cyclase"/>
    <property type="match status" value="1"/>
</dbReference>
<dbReference type="OrthoDB" id="9805474at2"/>
<dbReference type="PANTHER" id="PTHR45138:SF9">
    <property type="entry name" value="DIGUANYLATE CYCLASE DGCM-RELATED"/>
    <property type="match status" value="1"/>
</dbReference>
<dbReference type="InterPro" id="IPR050469">
    <property type="entry name" value="Diguanylate_Cyclase"/>
</dbReference>
<organism evidence="2 3">
    <name type="scientific">[Clostridium] citroniae WAL-19142</name>
    <dbReference type="NCBI Taxonomy" id="742734"/>
    <lineage>
        <taxon>Bacteria</taxon>
        <taxon>Bacillati</taxon>
        <taxon>Bacillota</taxon>
        <taxon>Clostridia</taxon>
        <taxon>Lachnospirales</taxon>
        <taxon>Lachnospiraceae</taxon>
        <taxon>Enterocloster</taxon>
    </lineage>
</organism>
<evidence type="ECO:0000259" key="1">
    <source>
        <dbReference type="PROSITE" id="PS50887"/>
    </source>
</evidence>
<dbReference type="InterPro" id="IPR043128">
    <property type="entry name" value="Rev_trsase/Diguanyl_cyclase"/>
</dbReference>
<dbReference type="RefSeq" id="WP_045091989.1">
    <property type="nucleotide sequence ID" value="NZ_KQ235882.1"/>
</dbReference>
<name>A0A0J9BVU2_9FIRM</name>
<dbReference type="NCBIfam" id="TIGR00254">
    <property type="entry name" value="GGDEF"/>
    <property type="match status" value="1"/>
</dbReference>
<dbReference type="PANTHER" id="PTHR45138">
    <property type="entry name" value="REGULATORY COMPONENTS OF SENSORY TRANSDUCTION SYSTEM"/>
    <property type="match status" value="1"/>
</dbReference>
<dbReference type="InterPro" id="IPR029787">
    <property type="entry name" value="Nucleotide_cyclase"/>
</dbReference>
<protein>
    <recommendedName>
        <fullName evidence="1">GGDEF domain-containing protein</fullName>
    </recommendedName>
</protein>
<dbReference type="PROSITE" id="PS50887">
    <property type="entry name" value="GGDEF"/>
    <property type="match status" value="1"/>
</dbReference>
<dbReference type="Proteomes" id="UP000037392">
    <property type="component" value="Unassembled WGS sequence"/>
</dbReference>
<dbReference type="GeneID" id="93165985"/>
<comment type="caution">
    <text evidence="2">The sequence shown here is derived from an EMBL/GenBank/DDBJ whole genome shotgun (WGS) entry which is preliminary data.</text>
</comment>
<feature type="domain" description="GGDEF" evidence="1">
    <location>
        <begin position="54"/>
        <end position="186"/>
    </location>
</feature>